<keyword evidence="3" id="KW-1185">Reference proteome</keyword>
<accession>A0A059T5L8</accession>
<feature type="compositionally biased region" description="Basic and acidic residues" evidence="1">
    <location>
        <begin position="123"/>
        <end position="134"/>
    </location>
</feature>
<feature type="region of interest" description="Disordered" evidence="1">
    <location>
        <begin position="117"/>
        <end position="138"/>
    </location>
</feature>
<proteinExistence type="predicted"/>
<evidence type="ECO:0000313" key="2">
    <source>
        <dbReference type="EMBL" id="AHL19113.1"/>
    </source>
</evidence>
<name>A0A059T5L8_9CAUD</name>
<protein>
    <submittedName>
        <fullName evidence="2">Uncharacterized protein</fullName>
    </submittedName>
</protein>
<evidence type="ECO:0000256" key="1">
    <source>
        <dbReference type="SAM" id="MobiDB-lite"/>
    </source>
</evidence>
<sequence length="279" mass="31470">MTNEEKFDKVMSIVKEDNSTVLPDSASISKGILRELTQESLQDYGEVIEKNDFLSREFKHIVSLYGFDDFYSLYAYADFCDTMSNLAIKGGNKDLSKLKKVKRTVMRNGKPTEMTFYESTTEEENKDKKEESNTKRQGVSTVSAKDLLAELLKSKGEPEKVTQLIKIILKFPDTPANPKVSDYFYQLKDDSGEVVAVAGYSIGAQYVSLDFYTSNGAISGVASRAFFELLRIAIEKDLGAELNDEDNELAQVLFSKFNFQLDEGKQRVSARNLKKHFKG</sequence>
<reference evidence="2 3" key="1">
    <citation type="journal article" date="2014" name="Appl. Environ. Microbiol.">
        <title>Comparative genomic and morphological analysis of Listeria phages isolated from farm environments.</title>
        <authorList>
            <person name="Denes T."/>
            <person name="Vongkamjan K."/>
            <person name="Ackermann H.W."/>
            <person name="Moreno Switt A.I."/>
            <person name="Wiedmann M."/>
            <person name="den Bakker H.C."/>
        </authorList>
    </citation>
    <scope>NUCLEOTIDE SEQUENCE [LARGE SCALE GENOMIC DNA]</scope>
</reference>
<dbReference type="Proteomes" id="UP000026994">
    <property type="component" value="Segment"/>
</dbReference>
<evidence type="ECO:0000313" key="3">
    <source>
        <dbReference type="Proteomes" id="UP000026994"/>
    </source>
</evidence>
<dbReference type="EMBL" id="KJ094029">
    <property type="protein sequence ID" value="AHL19113.1"/>
    <property type="molecule type" value="Genomic_DNA"/>
</dbReference>
<gene>
    <name evidence="2" type="ORF">LP064_091</name>
</gene>
<organism evidence="2 3">
    <name type="scientific">Listeria phage LP-064</name>
    <dbReference type="NCBI Taxonomy" id="1458853"/>
    <lineage>
        <taxon>Viruses</taxon>
        <taxon>Duplodnaviria</taxon>
        <taxon>Heunggongvirae</taxon>
        <taxon>Uroviricota</taxon>
        <taxon>Caudoviricetes</taxon>
        <taxon>Herelleviridae</taxon>
        <taxon>Jasinskavirinae</taxon>
        <taxon>Pecentumvirus</taxon>
        <taxon>Pecentumvirus LP064</taxon>
    </lineage>
</organism>